<feature type="compositionally biased region" description="Low complexity" evidence="1">
    <location>
        <begin position="74"/>
        <end position="87"/>
    </location>
</feature>
<evidence type="ECO:0000313" key="3">
    <source>
        <dbReference type="Proteomes" id="UP000887229"/>
    </source>
</evidence>
<gene>
    <name evidence="2" type="ORF">F5Z01DRAFT_696598</name>
</gene>
<comment type="caution">
    <text evidence="2">The sequence shown here is derived from an EMBL/GenBank/DDBJ whole genome shotgun (WGS) entry which is preliminary data.</text>
</comment>
<keyword evidence="3" id="KW-1185">Reference proteome</keyword>
<evidence type="ECO:0000256" key="1">
    <source>
        <dbReference type="SAM" id="MobiDB-lite"/>
    </source>
</evidence>
<sequence length="285" mass="31014">MTMEEVNEKFPTMKYGTLVLERAREGRPTPGVVSVPASRANSVQETNDKVLDKPARYRQREGKEDIEETDTETRQPTSPSPTSQTQETPRHVHQGSSGGGNGDGDEHIYSLPNSECPSILINPCAVCISSLESDDDIRALTCGHAFHAPTPEGDPNAAGDLGPRDSDRLSLPRGLRAAWFQGSDSNLSRQGTSVIRVGGESRSWQATLEQPQDQVQRDAAITPAPRVQTRLRTSVQLSNDGMSPTVRPPQCAGQPNNHKPITQNTESRMKEMITPSQLEAGSSEH</sequence>
<accession>A0A9P8CSF0</accession>
<feature type="compositionally biased region" description="Basic and acidic residues" evidence="1">
    <location>
        <begin position="46"/>
        <end position="63"/>
    </location>
</feature>
<dbReference type="SUPFAM" id="SSF57850">
    <property type="entry name" value="RING/U-box"/>
    <property type="match status" value="1"/>
</dbReference>
<dbReference type="RefSeq" id="XP_046121069.1">
    <property type="nucleotide sequence ID" value="XM_046266289.1"/>
</dbReference>
<dbReference type="GeneID" id="70297192"/>
<reference evidence="2" key="1">
    <citation type="journal article" date="2021" name="IMA Fungus">
        <title>Genomic characterization of three marine fungi, including Emericellopsis atlantica sp. nov. with signatures of a generalist lifestyle and marine biomass degradation.</title>
        <authorList>
            <person name="Hagestad O.C."/>
            <person name="Hou L."/>
            <person name="Andersen J.H."/>
            <person name="Hansen E.H."/>
            <person name="Altermark B."/>
            <person name="Li C."/>
            <person name="Kuhnert E."/>
            <person name="Cox R.J."/>
            <person name="Crous P.W."/>
            <person name="Spatafora J.W."/>
            <person name="Lail K."/>
            <person name="Amirebrahimi M."/>
            <person name="Lipzen A."/>
            <person name="Pangilinan J."/>
            <person name="Andreopoulos W."/>
            <person name="Hayes R.D."/>
            <person name="Ng V."/>
            <person name="Grigoriev I.V."/>
            <person name="Jackson S.A."/>
            <person name="Sutton T.D.S."/>
            <person name="Dobson A.D.W."/>
            <person name="Rama T."/>
        </authorList>
    </citation>
    <scope>NUCLEOTIDE SEQUENCE</scope>
    <source>
        <strain evidence="2">TS7</strain>
    </source>
</reference>
<feature type="compositionally biased region" description="Polar residues" evidence="1">
    <location>
        <begin position="274"/>
        <end position="285"/>
    </location>
</feature>
<dbReference type="EMBL" id="MU251246">
    <property type="protein sequence ID" value="KAG9257145.1"/>
    <property type="molecule type" value="Genomic_DNA"/>
</dbReference>
<feature type="region of interest" description="Disordered" evidence="1">
    <location>
        <begin position="21"/>
        <end position="110"/>
    </location>
</feature>
<dbReference type="InterPro" id="IPR013083">
    <property type="entry name" value="Znf_RING/FYVE/PHD"/>
</dbReference>
<protein>
    <recommendedName>
        <fullName evidence="4">RING-type domain-containing protein</fullName>
    </recommendedName>
</protein>
<dbReference type="Proteomes" id="UP000887229">
    <property type="component" value="Unassembled WGS sequence"/>
</dbReference>
<dbReference type="OrthoDB" id="8062037at2759"/>
<feature type="compositionally biased region" description="Polar residues" evidence="1">
    <location>
        <begin position="253"/>
        <end position="266"/>
    </location>
</feature>
<evidence type="ECO:0008006" key="4">
    <source>
        <dbReference type="Google" id="ProtNLM"/>
    </source>
</evidence>
<proteinExistence type="predicted"/>
<feature type="region of interest" description="Disordered" evidence="1">
    <location>
        <begin position="238"/>
        <end position="285"/>
    </location>
</feature>
<dbReference type="Gene3D" id="3.30.40.10">
    <property type="entry name" value="Zinc/RING finger domain, C3HC4 (zinc finger)"/>
    <property type="match status" value="1"/>
</dbReference>
<evidence type="ECO:0000313" key="2">
    <source>
        <dbReference type="EMBL" id="KAG9257145.1"/>
    </source>
</evidence>
<organism evidence="2 3">
    <name type="scientific">Emericellopsis atlantica</name>
    <dbReference type="NCBI Taxonomy" id="2614577"/>
    <lineage>
        <taxon>Eukaryota</taxon>
        <taxon>Fungi</taxon>
        <taxon>Dikarya</taxon>
        <taxon>Ascomycota</taxon>
        <taxon>Pezizomycotina</taxon>
        <taxon>Sordariomycetes</taxon>
        <taxon>Hypocreomycetidae</taxon>
        <taxon>Hypocreales</taxon>
        <taxon>Bionectriaceae</taxon>
        <taxon>Emericellopsis</taxon>
    </lineage>
</organism>
<name>A0A9P8CSF0_9HYPO</name>
<dbReference type="AlphaFoldDB" id="A0A9P8CSF0"/>